<dbReference type="RefSeq" id="WP_089985671.1">
    <property type="nucleotide sequence ID" value="NZ_FMVP01000004.1"/>
</dbReference>
<proteinExistence type="predicted"/>
<evidence type="ECO:0000313" key="1">
    <source>
        <dbReference type="EMBL" id="SEQ46447.1"/>
    </source>
</evidence>
<dbReference type="InterPro" id="IPR011010">
    <property type="entry name" value="DNA_brk_join_enz"/>
</dbReference>
<dbReference type="AlphaFoldDB" id="A0A1H9G8K1"/>
<dbReference type="Proteomes" id="UP000199410">
    <property type="component" value="Unassembled WGS sequence"/>
</dbReference>
<reference evidence="1 2" key="1">
    <citation type="submission" date="2016-10" db="EMBL/GenBank/DDBJ databases">
        <authorList>
            <person name="Varghese N."/>
            <person name="Submissions S."/>
        </authorList>
    </citation>
    <scope>NUCLEOTIDE SEQUENCE [LARGE SCALE GENOMIC DNA]</scope>
    <source>
        <strain evidence="1 2">TC-13</strain>
    </source>
</reference>
<comment type="caution">
    <text evidence="1">The sequence shown here is derived from an EMBL/GenBank/DDBJ whole genome shotgun (WGS) entry which is preliminary data.</text>
</comment>
<accession>A0A1H9G8K1</accession>
<protein>
    <submittedName>
        <fullName evidence="1">Uncharacterized protein</fullName>
    </submittedName>
</protein>
<dbReference type="EMBL" id="FOEL01000005">
    <property type="protein sequence ID" value="SEQ46447.1"/>
    <property type="molecule type" value="Genomic_DNA"/>
</dbReference>
<sequence length="116" mass="13312">MFKVTVNVAVDAELIPRNRFTKVVINDEEREEPNVLNIQQLNRLLEIAELAEPLTSYAIRVWSSGILLEDGEQLKESGYVFISSHTKEPYADNCLFYAFKRLSEKMGILVFILGDF</sequence>
<name>A0A1H9G8K1_9BACI</name>
<evidence type="ECO:0000313" key="2">
    <source>
        <dbReference type="Proteomes" id="UP000199410"/>
    </source>
</evidence>
<organism evidence="1 2">
    <name type="scientific">Lysinibacillus fusiformis</name>
    <dbReference type="NCBI Taxonomy" id="28031"/>
    <lineage>
        <taxon>Bacteria</taxon>
        <taxon>Bacillati</taxon>
        <taxon>Bacillota</taxon>
        <taxon>Bacilli</taxon>
        <taxon>Bacillales</taxon>
        <taxon>Bacillaceae</taxon>
        <taxon>Lysinibacillus</taxon>
    </lineage>
</organism>
<dbReference type="SUPFAM" id="SSF56349">
    <property type="entry name" value="DNA breaking-rejoining enzymes"/>
    <property type="match status" value="1"/>
</dbReference>
<dbReference type="GO" id="GO:0003677">
    <property type="term" value="F:DNA binding"/>
    <property type="evidence" value="ECO:0007669"/>
    <property type="project" value="InterPro"/>
</dbReference>
<gene>
    <name evidence="1" type="ORF">SAMN02787113_01737</name>
</gene>